<keyword evidence="8" id="KW-1185">Reference proteome</keyword>
<dbReference type="InterPro" id="IPR001736">
    <property type="entry name" value="PLipase_D/transphosphatidylase"/>
</dbReference>
<feature type="domain" description="PLD phosphodiesterase" evidence="7">
    <location>
        <begin position="134"/>
        <end position="169"/>
    </location>
</feature>
<comment type="similarity">
    <text evidence="4">Belongs to the phospholipase D family. MitoPLD/Zucchini subfamily.</text>
</comment>
<dbReference type="InterPro" id="IPR051406">
    <property type="entry name" value="PLD_domain"/>
</dbReference>
<dbReference type="KEGG" id="bany:112057035"/>
<evidence type="ECO:0000256" key="3">
    <source>
        <dbReference type="ARBA" id="ARBA00023098"/>
    </source>
</evidence>
<dbReference type="SUPFAM" id="SSF56024">
    <property type="entry name" value="Phospholipase D/nuclease"/>
    <property type="match status" value="1"/>
</dbReference>
<evidence type="ECO:0000256" key="1">
    <source>
        <dbReference type="ARBA" id="ARBA00022801"/>
    </source>
</evidence>
<gene>
    <name evidence="9" type="primary">LOC112057035</name>
</gene>
<keyword evidence="1" id="KW-0378">Hydrolase</keyword>
<dbReference type="GO" id="GO:0034587">
    <property type="term" value="P:piRNA processing"/>
    <property type="evidence" value="ECO:0007669"/>
    <property type="project" value="TreeGrafter"/>
</dbReference>
<evidence type="ECO:0000313" key="8">
    <source>
        <dbReference type="Proteomes" id="UP001652582"/>
    </source>
</evidence>
<evidence type="ECO:0000256" key="5">
    <source>
        <dbReference type="ARBA" id="ARBA00040549"/>
    </source>
</evidence>
<dbReference type="GO" id="GO:0016042">
    <property type="term" value="P:lipid catabolic process"/>
    <property type="evidence" value="ECO:0007669"/>
    <property type="project" value="UniProtKB-KW"/>
</dbReference>
<keyword evidence="3" id="KW-0443">Lipid metabolism</keyword>
<protein>
    <recommendedName>
        <fullName evidence="5">Mitochondrial cardiolipin hydrolase</fullName>
    </recommendedName>
    <alternativeName>
        <fullName evidence="6">Mitochondrial phospholipase</fullName>
    </alternativeName>
</protein>
<dbReference type="RefSeq" id="XP_023953293.2">
    <property type="nucleotide sequence ID" value="XM_024097525.2"/>
</dbReference>
<dbReference type="Pfam" id="PF13091">
    <property type="entry name" value="PLDc_2"/>
    <property type="match status" value="1"/>
</dbReference>
<evidence type="ECO:0000313" key="9">
    <source>
        <dbReference type="RefSeq" id="XP_023953293.2"/>
    </source>
</evidence>
<sequence>MFFNNKAQAVIAFFSLAFASHFVYKHFRKKYKKAAINEVIMFSYGTTGVKRSKLSRCLISPSMERLLYYLSSPRRSIDICMYVMTNVELTNEILKLAIRGVRIRVIIDADMAFSNGSSLKRLEKQGIPVRWMKSTNLMHHKFCLIDTEFDDIRCTPLVIIGSLNWTTQALNGNWENVAVTSQETLVEQYKNEFDRLWLEFKPIVDIA</sequence>
<dbReference type="PROSITE" id="PS50035">
    <property type="entry name" value="PLD"/>
    <property type="match status" value="1"/>
</dbReference>
<name>A0A6J1P673_BICAN</name>
<dbReference type="AlphaFoldDB" id="A0A6J1P673"/>
<dbReference type="InterPro" id="IPR025202">
    <property type="entry name" value="PLD-like_dom"/>
</dbReference>
<dbReference type="GeneID" id="112057035"/>
<dbReference type="PANTHER" id="PTHR43856">
    <property type="entry name" value="CARDIOLIPIN HYDROLASE"/>
    <property type="match status" value="1"/>
</dbReference>
<dbReference type="PANTHER" id="PTHR43856:SF1">
    <property type="entry name" value="MITOCHONDRIAL CARDIOLIPIN HYDROLASE"/>
    <property type="match status" value="1"/>
</dbReference>
<dbReference type="Gene3D" id="3.30.870.10">
    <property type="entry name" value="Endonuclease Chain A"/>
    <property type="match status" value="1"/>
</dbReference>
<dbReference type="OrthoDB" id="5205528at2759"/>
<reference evidence="9" key="1">
    <citation type="submission" date="2025-08" db="UniProtKB">
        <authorList>
            <consortium name="RefSeq"/>
        </authorList>
    </citation>
    <scope>IDENTIFICATION</scope>
</reference>
<keyword evidence="2" id="KW-0442">Lipid degradation</keyword>
<evidence type="ECO:0000256" key="4">
    <source>
        <dbReference type="ARBA" id="ARBA00038012"/>
    </source>
</evidence>
<dbReference type="GO" id="GO:0016891">
    <property type="term" value="F:RNA endonuclease activity producing 5'-phosphomonoesters, hydrolytic mechanism"/>
    <property type="evidence" value="ECO:0007669"/>
    <property type="project" value="TreeGrafter"/>
</dbReference>
<dbReference type="Proteomes" id="UP001652582">
    <property type="component" value="Chromosome 4"/>
</dbReference>
<evidence type="ECO:0000256" key="6">
    <source>
        <dbReference type="ARBA" id="ARBA00043167"/>
    </source>
</evidence>
<evidence type="ECO:0000259" key="7">
    <source>
        <dbReference type="PROSITE" id="PS50035"/>
    </source>
</evidence>
<accession>A0A6J1P673</accession>
<organism evidence="8 9">
    <name type="scientific">Bicyclus anynana</name>
    <name type="common">Squinting bush brown butterfly</name>
    <dbReference type="NCBI Taxonomy" id="110368"/>
    <lineage>
        <taxon>Eukaryota</taxon>
        <taxon>Metazoa</taxon>
        <taxon>Ecdysozoa</taxon>
        <taxon>Arthropoda</taxon>
        <taxon>Hexapoda</taxon>
        <taxon>Insecta</taxon>
        <taxon>Pterygota</taxon>
        <taxon>Neoptera</taxon>
        <taxon>Endopterygota</taxon>
        <taxon>Lepidoptera</taxon>
        <taxon>Glossata</taxon>
        <taxon>Ditrysia</taxon>
        <taxon>Papilionoidea</taxon>
        <taxon>Nymphalidae</taxon>
        <taxon>Satyrinae</taxon>
        <taxon>Satyrini</taxon>
        <taxon>Mycalesina</taxon>
        <taxon>Bicyclus</taxon>
    </lineage>
</organism>
<dbReference type="GO" id="GO:0005739">
    <property type="term" value="C:mitochondrion"/>
    <property type="evidence" value="ECO:0007669"/>
    <property type="project" value="TreeGrafter"/>
</dbReference>
<proteinExistence type="inferred from homology"/>
<evidence type="ECO:0000256" key="2">
    <source>
        <dbReference type="ARBA" id="ARBA00022963"/>
    </source>
</evidence>